<dbReference type="Proteomes" id="UP000229342">
    <property type="component" value="Unassembled WGS sequence"/>
</dbReference>
<reference evidence="2 3" key="1">
    <citation type="submission" date="2017-09" db="EMBL/GenBank/DDBJ databases">
        <title>Depth-based differentiation of microbial function through sediment-hosted aquifers and enrichment of novel symbionts in the deep terrestrial subsurface.</title>
        <authorList>
            <person name="Probst A.J."/>
            <person name="Ladd B."/>
            <person name="Jarett J.K."/>
            <person name="Geller-Mcgrath D.E."/>
            <person name="Sieber C.M."/>
            <person name="Emerson J.B."/>
            <person name="Anantharaman K."/>
            <person name="Thomas B.C."/>
            <person name="Malmstrom R."/>
            <person name="Stieglmeier M."/>
            <person name="Klingl A."/>
            <person name="Woyke T."/>
            <person name="Ryan C.M."/>
            <person name="Banfield J.F."/>
        </authorList>
    </citation>
    <scope>NUCLEOTIDE SEQUENCE [LARGE SCALE GENOMIC DNA]</scope>
    <source>
        <strain evidence="2">CG11_big_fil_rev_8_21_14_0_20_46_11</strain>
    </source>
</reference>
<dbReference type="AlphaFoldDB" id="A0A2H0K9V9"/>
<keyword evidence="1" id="KW-0472">Membrane</keyword>
<keyword evidence="1" id="KW-0812">Transmembrane</keyword>
<accession>A0A2H0K9V9</accession>
<gene>
    <name evidence="2" type="ORF">COV91_06275</name>
</gene>
<feature type="transmembrane region" description="Helical" evidence="1">
    <location>
        <begin position="31"/>
        <end position="55"/>
    </location>
</feature>
<sequence>MTPEERQILIQTHRMVEENNHLIRKMRRAALWGRVWTILYWTVIIGASVGAYYFIQPYVEQVQGVYGGLKQDLNNVRGTVDKVSDTASKIGDIGGLFPGGGN</sequence>
<evidence type="ECO:0000256" key="1">
    <source>
        <dbReference type="SAM" id="Phobius"/>
    </source>
</evidence>
<protein>
    <submittedName>
        <fullName evidence="2">Uncharacterized protein</fullName>
    </submittedName>
</protein>
<evidence type="ECO:0000313" key="2">
    <source>
        <dbReference type="EMBL" id="PIQ68029.1"/>
    </source>
</evidence>
<organism evidence="2 3">
    <name type="scientific">Candidatus Taylorbacteria bacterium CG11_big_fil_rev_8_21_14_0_20_46_11</name>
    <dbReference type="NCBI Taxonomy" id="1975025"/>
    <lineage>
        <taxon>Bacteria</taxon>
        <taxon>Candidatus Tayloriibacteriota</taxon>
    </lineage>
</organism>
<dbReference type="EMBL" id="PCVG01000086">
    <property type="protein sequence ID" value="PIQ68029.1"/>
    <property type="molecule type" value="Genomic_DNA"/>
</dbReference>
<proteinExistence type="predicted"/>
<evidence type="ECO:0000313" key="3">
    <source>
        <dbReference type="Proteomes" id="UP000229342"/>
    </source>
</evidence>
<comment type="caution">
    <text evidence="2">The sequence shown here is derived from an EMBL/GenBank/DDBJ whole genome shotgun (WGS) entry which is preliminary data.</text>
</comment>
<keyword evidence="1" id="KW-1133">Transmembrane helix</keyword>
<name>A0A2H0K9V9_9BACT</name>